<dbReference type="GO" id="GO:0020037">
    <property type="term" value="F:heme binding"/>
    <property type="evidence" value="ECO:0007669"/>
    <property type="project" value="InterPro"/>
</dbReference>
<evidence type="ECO:0000256" key="1">
    <source>
        <dbReference type="ARBA" id="ARBA00001971"/>
    </source>
</evidence>
<dbReference type="EMBL" id="CAWUPB010000858">
    <property type="protein sequence ID" value="CAK7327766.1"/>
    <property type="molecule type" value="Genomic_DNA"/>
</dbReference>
<comment type="caution">
    <text evidence="8">The sequence shown here is derived from an EMBL/GenBank/DDBJ whole genome shotgun (WGS) entry which is preliminary data.</text>
</comment>
<dbReference type="GO" id="GO:0004497">
    <property type="term" value="F:monooxygenase activity"/>
    <property type="evidence" value="ECO:0007669"/>
    <property type="project" value="UniProtKB-KW"/>
</dbReference>
<reference evidence="8 9" key="1">
    <citation type="submission" date="2024-01" db="EMBL/GenBank/DDBJ databases">
        <authorList>
            <person name="Waweru B."/>
        </authorList>
    </citation>
    <scope>NUCLEOTIDE SEQUENCE [LARGE SCALE GENOMIC DNA]</scope>
</reference>
<evidence type="ECO:0000256" key="3">
    <source>
        <dbReference type="ARBA" id="ARBA00022617"/>
    </source>
</evidence>
<evidence type="ECO:0000256" key="4">
    <source>
        <dbReference type="ARBA" id="ARBA00022723"/>
    </source>
</evidence>
<evidence type="ECO:0000256" key="6">
    <source>
        <dbReference type="ARBA" id="ARBA00023004"/>
    </source>
</evidence>
<keyword evidence="4" id="KW-0479">Metal-binding</keyword>
<dbReference type="Gene3D" id="1.10.630.10">
    <property type="entry name" value="Cytochrome P450"/>
    <property type="match status" value="1"/>
</dbReference>
<evidence type="ECO:0000256" key="7">
    <source>
        <dbReference type="ARBA" id="ARBA00023033"/>
    </source>
</evidence>
<accession>A0AAV1R201</accession>
<dbReference type="AlphaFoldDB" id="A0AAV1R201"/>
<dbReference type="GO" id="GO:0016705">
    <property type="term" value="F:oxidoreductase activity, acting on paired donors, with incorporation or reduction of molecular oxygen"/>
    <property type="evidence" value="ECO:0007669"/>
    <property type="project" value="InterPro"/>
</dbReference>
<gene>
    <name evidence="8" type="ORF">DCAF_LOCUS5482</name>
</gene>
<protein>
    <submittedName>
        <fullName evidence="8">Uncharacterized protein</fullName>
    </submittedName>
</protein>
<comment type="similarity">
    <text evidence="2">Belongs to the cytochrome P450 family.</text>
</comment>
<keyword evidence="9" id="KW-1185">Reference proteome</keyword>
<dbReference type="SUPFAM" id="SSF48264">
    <property type="entry name" value="Cytochrome P450"/>
    <property type="match status" value="1"/>
</dbReference>
<comment type="cofactor">
    <cofactor evidence="1">
        <name>heme</name>
        <dbReference type="ChEBI" id="CHEBI:30413"/>
    </cofactor>
</comment>
<dbReference type="GO" id="GO:0005506">
    <property type="term" value="F:iron ion binding"/>
    <property type="evidence" value="ECO:0007669"/>
    <property type="project" value="InterPro"/>
</dbReference>
<dbReference type="PANTHER" id="PTHR24296">
    <property type="entry name" value="CYTOCHROME P450"/>
    <property type="match status" value="1"/>
</dbReference>
<proteinExistence type="inferred from homology"/>
<evidence type="ECO:0000313" key="8">
    <source>
        <dbReference type="EMBL" id="CAK7327766.1"/>
    </source>
</evidence>
<keyword evidence="3" id="KW-0349">Heme</keyword>
<organism evidence="8 9">
    <name type="scientific">Dovyalis caffra</name>
    <dbReference type="NCBI Taxonomy" id="77055"/>
    <lineage>
        <taxon>Eukaryota</taxon>
        <taxon>Viridiplantae</taxon>
        <taxon>Streptophyta</taxon>
        <taxon>Embryophyta</taxon>
        <taxon>Tracheophyta</taxon>
        <taxon>Spermatophyta</taxon>
        <taxon>Magnoliopsida</taxon>
        <taxon>eudicotyledons</taxon>
        <taxon>Gunneridae</taxon>
        <taxon>Pentapetalae</taxon>
        <taxon>rosids</taxon>
        <taxon>fabids</taxon>
        <taxon>Malpighiales</taxon>
        <taxon>Salicaceae</taxon>
        <taxon>Flacourtieae</taxon>
        <taxon>Dovyalis</taxon>
    </lineage>
</organism>
<evidence type="ECO:0000256" key="2">
    <source>
        <dbReference type="ARBA" id="ARBA00010617"/>
    </source>
</evidence>
<evidence type="ECO:0000313" key="9">
    <source>
        <dbReference type="Proteomes" id="UP001314170"/>
    </source>
</evidence>
<name>A0AAV1R201_9ROSI</name>
<evidence type="ECO:0000256" key="5">
    <source>
        <dbReference type="ARBA" id="ARBA00023002"/>
    </source>
</evidence>
<dbReference type="Proteomes" id="UP001314170">
    <property type="component" value="Unassembled WGS sequence"/>
</dbReference>
<keyword evidence="6" id="KW-0408">Iron</keyword>
<keyword evidence="5" id="KW-0560">Oxidoreductase</keyword>
<keyword evidence="7" id="KW-0503">Monooxygenase</keyword>
<sequence>MEELRSSRVLGDGKLDSDSGSWRVQRKMIQLFMKNNYRYKVLVEKTIHQKLIQGLFPILDHVSRNQISEIIEIQDVIHRSMYDNVSVFVFDPKCLTIEFPEVPYAKAFDVIEETVFYDVPELYWKFKKWLQIGEEKKLSRSLQTFDQFMNKLIHLNKA</sequence>
<dbReference type="InterPro" id="IPR036396">
    <property type="entry name" value="Cyt_P450_sf"/>
</dbReference>